<feature type="domain" description="AB hydrolase-1" evidence="2">
    <location>
        <begin position="21"/>
        <end position="142"/>
    </location>
</feature>
<dbReference type="RefSeq" id="WP_254093205.1">
    <property type="nucleotide sequence ID" value="NZ_JAHESC010000052.1"/>
</dbReference>
<comment type="caution">
    <text evidence="3">The sequence shown here is derived from an EMBL/GenBank/DDBJ whole genome shotgun (WGS) entry which is preliminary data.</text>
</comment>
<dbReference type="InterPro" id="IPR029058">
    <property type="entry name" value="AB_hydrolase_fold"/>
</dbReference>
<evidence type="ECO:0000259" key="2">
    <source>
        <dbReference type="Pfam" id="PF00561"/>
    </source>
</evidence>
<evidence type="ECO:0000313" key="4">
    <source>
        <dbReference type="Proteomes" id="UP001319180"/>
    </source>
</evidence>
<proteinExistence type="predicted"/>
<evidence type="ECO:0000256" key="1">
    <source>
        <dbReference type="ARBA" id="ARBA00022801"/>
    </source>
</evidence>
<dbReference type="PANTHER" id="PTHR43798:SF31">
    <property type="entry name" value="AB HYDROLASE SUPERFAMILY PROTEIN YCLE"/>
    <property type="match status" value="1"/>
</dbReference>
<reference evidence="3 4" key="1">
    <citation type="submission" date="2021-05" db="EMBL/GenBank/DDBJ databases">
        <title>A Polyphasic approach of four new species of the genus Ohtaekwangia: Ohtaekwangia histidinii sp. nov., Ohtaekwangia cretensis sp. nov., Ohtaekwangia indiensis sp. nov., Ohtaekwangia reichenbachii sp. nov. from diverse environment.</title>
        <authorList>
            <person name="Octaviana S."/>
        </authorList>
    </citation>
    <scope>NUCLEOTIDE SEQUENCE [LARGE SCALE GENOMIC DNA]</scope>
    <source>
        <strain evidence="3 4">PWU37</strain>
    </source>
</reference>
<dbReference type="EMBL" id="JAHESC010000052">
    <property type="protein sequence ID" value="MBT1689985.1"/>
    <property type="molecule type" value="Genomic_DNA"/>
</dbReference>
<dbReference type="Pfam" id="PF00561">
    <property type="entry name" value="Abhydrolase_1"/>
    <property type="match status" value="1"/>
</dbReference>
<dbReference type="Proteomes" id="UP001319180">
    <property type="component" value="Unassembled WGS sequence"/>
</dbReference>
<dbReference type="PANTHER" id="PTHR43798">
    <property type="entry name" value="MONOACYLGLYCEROL LIPASE"/>
    <property type="match status" value="1"/>
</dbReference>
<dbReference type="GO" id="GO:0016787">
    <property type="term" value="F:hydrolase activity"/>
    <property type="evidence" value="ECO:0007669"/>
    <property type="project" value="UniProtKB-KW"/>
</dbReference>
<dbReference type="AlphaFoldDB" id="A0AAP2DFT5"/>
<dbReference type="GO" id="GO:0016020">
    <property type="term" value="C:membrane"/>
    <property type="evidence" value="ECO:0007669"/>
    <property type="project" value="TreeGrafter"/>
</dbReference>
<keyword evidence="4" id="KW-1185">Reference proteome</keyword>
<accession>A0AAP2DFT5</accession>
<dbReference type="InterPro" id="IPR050266">
    <property type="entry name" value="AB_hydrolase_sf"/>
</dbReference>
<name>A0AAP2DFT5_9BACT</name>
<gene>
    <name evidence="3" type="ORF">KK078_25705</name>
</gene>
<dbReference type="SUPFAM" id="SSF53474">
    <property type="entry name" value="alpha/beta-Hydrolases"/>
    <property type="match status" value="1"/>
</dbReference>
<dbReference type="Gene3D" id="3.40.50.1820">
    <property type="entry name" value="alpha/beta hydrolase"/>
    <property type="match status" value="1"/>
</dbReference>
<organism evidence="3 4">
    <name type="scientific">Dawidia soli</name>
    <dbReference type="NCBI Taxonomy" id="2782352"/>
    <lineage>
        <taxon>Bacteria</taxon>
        <taxon>Pseudomonadati</taxon>
        <taxon>Bacteroidota</taxon>
        <taxon>Cytophagia</taxon>
        <taxon>Cytophagales</taxon>
        <taxon>Chryseotaleaceae</taxon>
        <taxon>Dawidia</taxon>
    </lineage>
</organism>
<evidence type="ECO:0000313" key="3">
    <source>
        <dbReference type="EMBL" id="MBT1689985.1"/>
    </source>
</evidence>
<keyword evidence="1 3" id="KW-0378">Hydrolase</keyword>
<protein>
    <submittedName>
        <fullName evidence="3">Alpha/beta hydrolase</fullName>
    </submittedName>
</protein>
<dbReference type="InterPro" id="IPR000073">
    <property type="entry name" value="AB_hydrolase_1"/>
</dbReference>
<sequence>MVVYRDGLPIDYTDAGAGDITLFFVHGAAIDKLYWQEQINHFSAHYRVIAIDLPGHGQSGNDRQEWTIEAFAADVNAVIQELNLSKVILIGHSMGSDVILEASALNPAAILGLVVVDALKHAGTEMPEEVMQQVNSIHQNLQADFGNTVESYAKQGLLTHDTDIGIVDMVTNDYRTAYPPMVIGSLTSIFSFAARERELLEQLRWKLYLINVDYIPTDESLLSKHANAGYELFVLHGTCHFPMLELPVELNQALEKVFYKIVNPEKFEGLSVERFLNS</sequence>